<dbReference type="KEGG" id="anr:Ana3638_13985"/>
<dbReference type="GO" id="GO:0016301">
    <property type="term" value="F:kinase activity"/>
    <property type="evidence" value="ECO:0007669"/>
    <property type="project" value="UniProtKB-KW"/>
</dbReference>
<evidence type="ECO:0000256" key="1">
    <source>
        <dbReference type="ARBA" id="ARBA00005715"/>
    </source>
</evidence>
<protein>
    <submittedName>
        <fullName evidence="9">Four-carbon acid sugar kinase family protein</fullName>
    </submittedName>
</protein>
<accession>A0A6P1TQP6</accession>
<evidence type="ECO:0000313" key="9">
    <source>
        <dbReference type="EMBL" id="QHQ61748.1"/>
    </source>
</evidence>
<dbReference type="Gene3D" id="3.40.50.10840">
    <property type="entry name" value="Putative sugar-binding, N-terminal domain"/>
    <property type="match status" value="1"/>
</dbReference>
<gene>
    <name evidence="9" type="ORF">Ana3638_13985</name>
</gene>
<dbReference type="AlphaFoldDB" id="A0A6P1TQP6"/>
<evidence type="ECO:0000259" key="7">
    <source>
        <dbReference type="Pfam" id="PF07005"/>
    </source>
</evidence>
<evidence type="ECO:0000256" key="6">
    <source>
        <dbReference type="ARBA" id="ARBA00023277"/>
    </source>
</evidence>
<evidence type="ECO:0000256" key="5">
    <source>
        <dbReference type="ARBA" id="ARBA00022840"/>
    </source>
</evidence>
<organism evidence="9 10">
    <name type="scientific">Anaerocolumna sedimenticola</name>
    <dbReference type="NCBI Taxonomy" id="2696063"/>
    <lineage>
        <taxon>Bacteria</taxon>
        <taxon>Bacillati</taxon>
        <taxon>Bacillota</taxon>
        <taxon>Clostridia</taxon>
        <taxon>Lachnospirales</taxon>
        <taxon>Lachnospiraceae</taxon>
        <taxon>Anaerocolumna</taxon>
    </lineage>
</organism>
<keyword evidence="10" id="KW-1185">Reference proteome</keyword>
<proteinExistence type="inferred from homology"/>
<keyword evidence="5" id="KW-0067">ATP-binding</keyword>
<reference evidence="9 10" key="1">
    <citation type="submission" date="2020-01" db="EMBL/GenBank/DDBJ databases">
        <title>Genome analysis of Anaerocolumna sp. CBA3638.</title>
        <authorList>
            <person name="Kim J."/>
            <person name="Roh S.W."/>
        </authorList>
    </citation>
    <scope>NUCLEOTIDE SEQUENCE [LARGE SCALE GENOMIC DNA]</scope>
    <source>
        <strain evidence="9 10">CBA3638</strain>
    </source>
</reference>
<dbReference type="EMBL" id="CP048000">
    <property type="protein sequence ID" value="QHQ61748.1"/>
    <property type="molecule type" value="Genomic_DNA"/>
</dbReference>
<evidence type="ECO:0000256" key="4">
    <source>
        <dbReference type="ARBA" id="ARBA00022777"/>
    </source>
</evidence>
<dbReference type="Pfam" id="PF07005">
    <property type="entry name" value="SBD_N"/>
    <property type="match status" value="1"/>
</dbReference>
<dbReference type="RefSeq" id="WP_161838573.1">
    <property type="nucleotide sequence ID" value="NZ_CP048000.1"/>
</dbReference>
<keyword evidence="2" id="KW-0808">Transferase</keyword>
<dbReference type="Pfam" id="PF17042">
    <property type="entry name" value="NBD_C"/>
    <property type="match status" value="1"/>
</dbReference>
<feature type="domain" description="Four-carbon acid sugar kinase N-terminal" evidence="7">
    <location>
        <begin position="5"/>
        <end position="230"/>
    </location>
</feature>
<dbReference type="SUPFAM" id="SSF142764">
    <property type="entry name" value="YgbK-like"/>
    <property type="match status" value="1"/>
</dbReference>
<dbReference type="InterPro" id="IPR010737">
    <property type="entry name" value="4-carb_acid_sugar_kinase_N"/>
</dbReference>
<comment type="similarity">
    <text evidence="1">Belongs to the four-carbon acid sugar kinase family.</text>
</comment>
<dbReference type="GO" id="GO:0005524">
    <property type="term" value="F:ATP binding"/>
    <property type="evidence" value="ECO:0007669"/>
    <property type="project" value="UniProtKB-KW"/>
</dbReference>
<evidence type="ECO:0000256" key="3">
    <source>
        <dbReference type="ARBA" id="ARBA00022741"/>
    </source>
</evidence>
<keyword evidence="6" id="KW-0119">Carbohydrate metabolism</keyword>
<keyword evidence="4 9" id="KW-0418">Kinase</keyword>
<evidence type="ECO:0000259" key="8">
    <source>
        <dbReference type="Pfam" id="PF17042"/>
    </source>
</evidence>
<keyword evidence="3" id="KW-0547">Nucleotide-binding</keyword>
<sequence length="434" mass="47822">MPQCVIIADDLTGANATGVLLKKINYNTYTVMNTERLELSKLSESDCIVYPTDSRAVDSSIAYNRVYNVANLLKNDDVLVYSKRIDSTLRGNLGSETDALLDALSNDAIAMVVPCFPQANRILVGGYMLVNTIPLHKTEAALDPKTPVDTSAAGDIFGKQSIYPIASLYIKDIMMGKKHLADEIKRFREEGYRIIIFDCVSQEDLDTIADGVIESGVKFISVDPGSFTATIARKLIVPREIKNKHKVLATVGSVNAVAKNQLDELLLAQKVLQVYVVTKELVESEERRKQEINRVVGEIQKNCGNYDICAVIGNGILPENRLNFSEYAEKLQCLPEDVSNLINDSLAEITYLLLNNNPDFKGLYTSGGDITVAVSRKFRTAGIRLLDEVVPLAAYGEFISGEFDGLKVVTKGGMAGDKNAMNLCIRYLKEKLFI</sequence>
<evidence type="ECO:0000256" key="2">
    <source>
        <dbReference type="ARBA" id="ARBA00022679"/>
    </source>
</evidence>
<dbReference type="InterPro" id="IPR042213">
    <property type="entry name" value="NBD_C_sf"/>
</dbReference>
<dbReference type="Gene3D" id="3.40.980.20">
    <property type="entry name" value="Four-carbon acid sugar kinase, nucleotide binding domain"/>
    <property type="match status" value="1"/>
</dbReference>
<feature type="domain" description="Four-carbon acid sugar kinase nucleotide binding" evidence="8">
    <location>
        <begin position="248"/>
        <end position="421"/>
    </location>
</feature>
<name>A0A6P1TQP6_9FIRM</name>
<dbReference type="InterPro" id="IPR031475">
    <property type="entry name" value="NBD_C"/>
</dbReference>
<dbReference type="Proteomes" id="UP000464314">
    <property type="component" value="Chromosome"/>
</dbReference>
<evidence type="ECO:0000313" key="10">
    <source>
        <dbReference type="Proteomes" id="UP000464314"/>
    </source>
</evidence>
<dbReference type="InterPro" id="IPR037051">
    <property type="entry name" value="4-carb_acid_sugar_kinase_N_sf"/>
</dbReference>